<dbReference type="Pfam" id="PF13191">
    <property type="entry name" value="AAA_16"/>
    <property type="match status" value="1"/>
</dbReference>
<dbReference type="CDD" id="cd06170">
    <property type="entry name" value="LuxR_C_like"/>
    <property type="match status" value="1"/>
</dbReference>
<dbReference type="PROSITE" id="PS50043">
    <property type="entry name" value="HTH_LUXR_2"/>
    <property type="match status" value="1"/>
</dbReference>
<dbReference type="InterPro" id="IPR011990">
    <property type="entry name" value="TPR-like_helical_dom_sf"/>
</dbReference>
<dbReference type="SMART" id="SM00421">
    <property type="entry name" value="HTH_LUXR"/>
    <property type="match status" value="1"/>
</dbReference>
<reference evidence="4" key="2">
    <citation type="submission" date="2020-09" db="EMBL/GenBank/DDBJ databases">
        <authorList>
            <person name="Sun Q."/>
            <person name="Ohkuma M."/>
        </authorList>
    </citation>
    <scope>NUCLEOTIDE SEQUENCE</scope>
    <source>
        <strain evidence="4">JCM 31311</strain>
    </source>
</reference>
<proteinExistence type="predicted"/>
<evidence type="ECO:0000256" key="2">
    <source>
        <dbReference type="ARBA" id="ARBA00022840"/>
    </source>
</evidence>
<dbReference type="SUPFAM" id="SSF48452">
    <property type="entry name" value="TPR-like"/>
    <property type="match status" value="2"/>
</dbReference>
<dbReference type="InterPro" id="IPR016032">
    <property type="entry name" value="Sig_transdc_resp-reg_C-effctor"/>
</dbReference>
<organism evidence="4 5">
    <name type="scientific">Deinococcus ruber</name>
    <dbReference type="NCBI Taxonomy" id="1848197"/>
    <lineage>
        <taxon>Bacteria</taxon>
        <taxon>Thermotogati</taxon>
        <taxon>Deinococcota</taxon>
        <taxon>Deinococci</taxon>
        <taxon>Deinococcales</taxon>
        <taxon>Deinococcaceae</taxon>
        <taxon>Deinococcus</taxon>
    </lineage>
</organism>
<evidence type="ECO:0000256" key="1">
    <source>
        <dbReference type="ARBA" id="ARBA00022741"/>
    </source>
</evidence>
<dbReference type="GO" id="GO:0005524">
    <property type="term" value="F:ATP binding"/>
    <property type="evidence" value="ECO:0007669"/>
    <property type="project" value="UniProtKB-KW"/>
</dbReference>
<dbReference type="InterPro" id="IPR036388">
    <property type="entry name" value="WH-like_DNA-bd_sf"/>
</dbReference>
<keyword evidence="2" id="KW-0067">ATP-binding</keyword>
<dbReference type="Pfam" id="PF00196">
    <property type="entry name" value="GerE"/>
    <property type="match status" value="1"/>
</dbReference>
<dbReference type="PANTHER" id="PTHR16305:SF35">
    <property type="entry name" value="TRANSCRIPTIONAL ACTIVATOR DOMAIN"/>
    <property type="match status" value="1"/>
</dbReference>
<accession>A0A918CNG3</accession>
<keyword evidence="5" id="KW-1185">Reference proteome</keyword>
<dbReference type="PRINTS" id="PR00038">
    <property type="entry name" value="HTHLUXR"/>
</dbReference>
<dbReference type="AlphaFoldDB" id="A0A918CNG3"/>
<reference evidence="4" key="1">
    <citation type="journal article" date="2014" name="Int. J. Syst. Evol. Microbiol.">
        <title>Complete genome sequence of Corynebacterium casei LMG S-19264T (=DSM 44701T), isolated from a smear-ripened cheese.</title>
        <authorList>
            <consortium name="US DOE Joint Genome Institute (JGI-PGF)"/>
            <person name="Walter F."/>
            <person name="Albersmeier A."/>
            <person name="Kalinowski J."/>
            <person name="Ruckert C."/>
        </authorList>
    </citation>
    <scope>NUCLEOTIDE SEQUENCE</scope>
    <source>
        <strain evidence="4">JCM 31311</strain>
    </source>
</reference>
<evidence type="ECO:0000313" key="4">
    <source>
        <dbReference type="EMBL" id="GGR33428.1"/>
    </source>
</evidence>
<dbReference type="Proteomes" id="UP000603865">
    <property type="component" value="Unassembled WGS sequence"/>
</dbReference>
<dbReference type="GO" id="GO:0006355">
    <property type="term" value="P:regulation of DNA-templated transcription"/>
    <property type="evidence" value="ECO:0007669"/>
    <property type="project" value="InterPro"/>
</dbReference>
<dbReference type="Gene3D" id="3.40.50.300">
    <property type="entry name" value="P-loop containing nucleotide triphosphate hydrolases"/>
    <property type="match status" value="1"/>
</dbReference>
<dbReference type="RefSeq" id="WP_189093214.1">
    <property type="nucleotide sequence ID" value="NZ_BMQL01000059.1"/>
</dbReference>
<dbReference type="InterPro" id="IPR041664">
    <property type="entry name" value="AAA_16"/>
</dbReference>
<name>A0A918CNG3_9DEIO</name>
<gene>
    <name evidence="4" type="ORF">GCM10008957_49640</name>
</gene>
<comment type="caution">
    <text evidence="4">The sequence shown here is derived from an EMBL/GenBank/DDBJ whole genome shotgun (WGS) entry which is preliminary data.</text>
</comment>
<evidence type="ECO:0000259" key="3">
    <source>
        <dbReference type="PROSITE" id="PS50043"/>
    </source>
</evidence>
<dbReference type="Gene3D" id="1.25.40.10">
    <property type="entry name" value="Tetratricopeptide repeat domain"/>
    <property type="match status" value="2"/>
</dbReference>
<dbReference type="GO" id="GO:0005737">
    <property type="term" value="C:cytoplasm"/>
    <property type="evidence" value="ECO:0007669"/>
    <property type="project" value="TreeGrafter"/>
</dbReference>
<dbReference type="SUPFAM" id="SSF52540">
    <property type="entry name" value="P-loop containing nucleoside triphosphate hydrolases"/>
    <property type="match status" value="1"/>
</dbReference>
<feature type="domain" description="HTH luxR-type" evidence="3">
    <location>
        <begin position="895"/>
        <end position="960"/>
    </location>
</feature>
<dbReference type="SUPFAM" id="SSF46894">
    <property type="entry name" value="C-terminal effector domain of the bipartite response regulators"/>
    <property type="match status" value="1"/>
</dbReference>
<protein>
    <recommendedName>
        <fullName evidence="3">HTH luxR-type domain-containing protein</fullName>
    </recommendedName>
</protein>
<evidence type="ECO:0000313" key="5">
    <source>
        <dbReference type="Proteomes" id="UP000603865"/>
    </source>
</evidence>
<dbReference type="GO" id="GO:0004016">
    <property type="term" value="F:adenylate cyclase activity"/>
    <property type="evidence" value="ECO:0007669"/>
    <property type="project" value="TreeGrafter"/>
</dbReference>
<sequence>MGNLQRGAGRQALIGRSQEQAALLQALDRAGRGHGGVLLVVGEAGIGKTRLVESVLSGQRVPVLRAPSRETQLASPYAPLSALLRAQVSRSPASFDHLPFREQLLPLLPELRLHVPHGGSTPAGFLDAVCGAVRCLTDDGPVVLLLEDLQWADHATLDLLPSLAEWLADRPALLIGTYRREEMPRGHRLRHARQALKRADALQEISVDALTPPDAAELIAHTLGQPVSAALAAQLFGRTEGVPLFIEELALALQAGERLASGPDGCLDLIAPGTVELPWTLREAIVLGLDRLPAGARVAAEVAAVLGHAFDANMLLDLLQDDAAFDALSEGGLIAERHGGASFRHALIRDAVYAGIPWARRRTLHRQVAAHLEAARAAPGITAEHWLAGHEPERARAALLAAAETSCRLHAYHDAAEAAGRALELWPTGVDEARRLDVLDQLGQCAQACGLLSEAGRAWREAAQARRDAGDLQGAAAAQHRLAGALELQGLWEGALEARRVAADAFAACEAWAAAAEERLAIGSTLRAAGRNTAALAVLARALDDARRARRADLEARILGQEGNARARSGQVEQGLRVGREGVSLAVAGGHTSATVETLHRLADTLEHAGDYLAARSTYADAFDLCGASGPAAFACRACVTVPLYQNGVWDRAMTECRTVLTSSDAPVVPRAVAGAMLGTLLAHRGQPARARPYLLEARSVAQQLGLAAVHLRALWGLALAADAAGQPQIATERIRDLLDVWDGVEDHYHILFPLRWASSVAAAHPGADAELQRITHVLSRAADLNGGPVAFSALAHALGELAWLGGHPEAASRQFETAVRLLRDTGTPFEEASTRLRAGQVLAALGLRAPATEHLVAAHHTARTLNAARLTQQAAGALDALGEHVARRGTRTLLGSADLGLTRRQVEVLRRLAQGHSDKAIAAELRLSPRTVEMHVSRLLASLDSRSRTEAVVKATELGLLAASVPR</sequence>
<dbReference type="GO" id="GO:0003677">
    <property type="term" value="F:DNA binding"/>
    <property type="evidence" value="ECO:0007669"/>
    <property type="project" value="InterPro"/>
</dbReference>
<dbReference type="Gene3D" id="1.10.10.10">
    <property type="entry name" value="Winged helix-like DNA-binding domain superfamily/Winged helix DNA-binding domain"/>
    <property type="match status" value="1"/>
</dbReference>
<dbReference type="EMBL" id="BMQL01000059">
    <property type="protein sequence ID" value="GGR33428.1"/>
    <property type="molecule type" value="Genomic_DNA"/>
</dbReference>
<dbReference type="PANTHER" id="PTHR16305">
    <property type="entry name" value="TESTICULAR SOLUBLE ADENYLYL CYCLASE"/>
    <property type="match status" value="1"/>
</dbReference>
<keyword evidence="1" id="KW-0547">Nucleotide-binding</keyword>
<dbReference type="InterPro" id="IPR000792">
    <property type="entry name" value="Tscrpt_reg_LuxR_C"/>
</dbReference>
<dbReference type="InterPro" id="IPR027417">
    <property type="entry name" value="P-loop_NTPase"/>
</dbReference>